<accession>A0A6J6AVV6</accession>
<dbReference type="InterPro" id="IPR023393">
    <property type="entry name" value="START-like_dom_sf"/>
</dbReference>
<protein>
    <submittedName>
        <fullName evidence="1">Unannotated protein</fullName>
    </submittedName>
</protein>
<name>A0A6J6AVV6_9ZZZZ</name>
<proteinExistence type="predicted"/>
<dbReference type="EMBL" id="CAEZSB010000012">
    <property type="protein sequence ID" value="CAB4530418.1"/>
    <property type="molecule type" value="Genomic_DNA"/>
</dbReference>
<sequence>MSDVRAEILTTDFPNTTAARIIIKAPAHKIFDVLANPASHRLFDGSDTIQKSISGPERLFLGAKFSMAMKIKVPYRIKNTVVAFEENKKITWCHLMKWTWSYELADLGNGSTQVTESFDASAIPGYAARWLKMTGTMAHNPKWMAKSLVRLKAICEA</sequence>
<gene>
    <name evidence="1" type="ORF">UFOPK1395_00227</name>
</gene>
<reference evidence="1" key="1">
    <citation type="submission" date="2020-05" db="EMBL/GenBank/DDBJ databases">
        <authorList>
            <person name="Chiriac C."/>
            <person name="Salcher M."/>
            <person name="Ghai R."/>
            <person name="Kavagutti S V."/>
        </authorList>
    </citation>
    <scope>NUCLEOTIDE SEQUENCE</scope>
</reference>
<evidence type="ECO:0000313" key="1">
    <source>
        <dbReference type="EMBL" id="CAB4530418.1"/>
    </source>
</evidence>
<dbReference type="AlphaFoldDB" id="A0A6J6AVV6"/>
<dbReference type="SUPFAM" id="SSF55961">
    <property type="entry name" value="Bet v1-like"/>
    <property type="match status" value="1"/>
</dbReference>
<dbReference type="Gene3D" id="3.30.530.20">
    <property type="match status" value="1"/>
</dbReference>
<organism evidence="1">
    <name type="scientific">freshwater metagenome</name>
    <dbReference type="NCBI Taxonomy" id="449393"/>
    <lineage>
        <taxon>unclassified sequences</taxon>
        <taxon>metagenomes</taxon>
        <taxon>ecological metagenomes</taxon>
    </lineage>
</organism>